<dbReference type="GO" id="GO:0009982">
    <property type="term" value="F:pseudouridine synthase activity"/>
    <property type="evidence" value="ECO:0007669"/>
    <property type="project" value="InterPro"/>
</dbReference>
<keyword evidence="4" id="KW-1185">Reference proteome</keyword>
<dbReference type="GO" id="GO:0003723">
    <property type="term" value="F:RNA binding"/>
    <property type="evidence" value="ECO:0007669"/>
    <property type="project" value="InterPro"/>
</dbReference>
<accession>A0A401RPE3</accession>
<organism evidence="3 4">
    <name type="scientific">Chiloscyllium punctatum</name>
    <name type="common">Brownbanded bambooshark</name>
    <name type="synonym">Hemiscyllium punctatum</name>
    <dbReference type="NCBI Taxonomy" id="137246"/>
    <lineage>
        <taxon>Eukaryota</taxon>
        <taxon>Metazoa</taxon>
        <taxon>Chordata</taxon>
        <taxon>Craniata</taxon>
        <taxon>Vertebrata</taxon>
        <taxon>Chondrichthyes</taxon>
        <taxon>Elasmobranchii</taxon>
        <taxon>Galeomorphii</taxon>
        <taxon>Galeoidea</taxon>
        <taxon>Orectolobiformes</taxon>
        <taxon>Hemiscylliidae</taxon>
        <taxon>Chiloscyllium</taxon>
    </lineage>
</organism>
<evidence type="ECO:0000259" key="2">
    <source>
        <dbReference type="Pfam" id="PF01509"/>
    </source>
</evidence>
<dbReference type="GO" id="GO:0001522">
    <property type="term" value="P:pseudouridine synthesis"/>
    <property type="evidence" value="ECO:0007669"/>
    <property type="project" value="InterPro"/>
</dbReference>
<dbReference type="InterPro" id="IPR020103">
    <property type="entry name" value="PsdUridine_synth_cat_dom_sf"/>
</dbReference>
<dbReference type="PANTHER" id="PTHR13195">
    <property type="entry name" value="PSEUDOURIDINE SYNTHASE-RELATED"/>
    <property type="match status" value="1"/>
</dbReference>
<protein>
    <recommendedName>
        <fullName evidence="2">Pseudouridine synthase II N-terminal domain-containing protein</fullName>
    </recommendedName>
</protein>
<gene>
    <name evidence="3" type="ORF">chiPu_0021225</name>
</gene>
<evidence type="ECO:0000313" key="3">
    <source>
        <dbReference type="EMBL" id="GCC19974.1"/>
    </source>
</evidence>
<reference evidence="3 4" key="1">
    <citation type="journal article" date="2018" name="Nat. Ecol. Evol.">
        <title>Shark genomes provide insights into elasmobranch evolution and the origin of vertebrates.</title>
        <authorList>
            <person name="Hara Y"/>
            <person name="Yamaguchi K"/>
            <person name="Onimaru K"/>
            <person name="Kadota M"/>
            <person name="Koyanagi M"/>
            <person name="Keeley SD"/>
            <person name="Tatsumi K"/>
            <person name="Tanaka K"/>
            <person name="Motone F"/>
            <person name="Kageyama Y"/>
            <person name="Nozu R"/>
            <person name="Adachi N"/>
            <person name="Nishimura O"/>
            <person name="Nakagawa R"/>
            <person name="Tanegashima C"/>
            <person name="Kiyatake I"/>
            <person name="Matsumoto R"/>
            <person name="Murakumo K"/>
            <person name="Nishida K"/>
            <person name="Terakita A"/>
            <person name="Kuratani S"/>
            <person name="Sato K"/>
            <person name="Hyodo S Kuraku.S."/>
        </authorList>
    </citation>
    <scope>NUCLEOTIDE SEQUENCE [LARGE SCALE GENOMIC DNA]</scope>
</reference>
<dbReference type="OrthoDB" id="9995526at2759"/>
<dbReference type="Gene3D" id="3.30.2350.10">
    <property type="entry name" value="Pseudouridine synthase"/>
    <property type="match status" value="1"/>
</dbReference>
<dbReference type="Pfam" id="PF01509">
    <property type="entry name" value="TruB_N"/>
    <property type="match status" value="1"/>
</dbReference>
<dbReference type="GO" id="GO:0006396">
    <property type="term" value="P:RNA processing"/>
    <property type="evidence" value="ECO:0007669"/>
    <property type="project" value="InterPro"/>
</dbReference>
<dbReference type="OMA" id="SGISCIR"/>
<evidence type="ECO:0000256" key="1">
    <source>
        <dbReference type="ARBA" id="ARBA00008999"/>
    </source>
</evidence>
<proteinExistence type="inferred from homology"/>
<dbReference type="SUPFAM" id="SSF55120">
    <property type="entry name" value="Pseudouridine synthase"/>
    <property type="match status" value="1"/>
</dbReference>
<name>A0A401RPE3_CHIPU</name>
<evidence type="ECO:0000313" key="4">
    <source>
        <dbReference type="Proteomes" id="UP000287033"/>
    </source>
</evidence>
<dbReference type="AlphaFoldDB" id="A0A401RPE3"/>
<dbReference type="Proteomes" id="UP000287033">
    <property type="component" value="Unassembled WGS sequence"/>
</dbReference>
<feature type="domain" description="Pseudouridine synthase II N-terminal" evidence="2">
    <location>
        <begin position="20"/>
        <end position="124"/>
    </location>
</feature>
<sequence length="235" mass="26157">MIYRPCEAGVSLLRNAIGAEYIVKGSFGTATEDFSNTGRVIERTTYDHITQDRLDRIIAVVQGSHQRALLTYSDVDLKSQEAYELVSRGLLRPMNKSPPIITAIRCVHFSPPSFTLEIQCLHETQQYLRKLVHEIGLELRSSAVCTHVRRTRDGIFTVDNTLIRTQWDLPSILAAVQASQLKVKSKLRENSWRLSASSEEGTCTGVKARGLEKGTHCLGATSEGLNWGTLIQSSL</sequence>
<dbReference type="InterPro" id="IPR002501">
    <property type="entry name" value="PsdUridine_synth_N"/>
</dbReference>
<dbReference type="InterPro" id="IPR039048">
    <property type="entry name" value="Trub2"/>
</dbReference>
<dbReference type="STRING" id="137246.A0A401RPE3"/>
<comment type="caution">
    <text evidence="3">The sequence shown here is derived from an EMBL/GenBank/DDBJ whole genome shotgun (WGS) entry which is preliminary data.</text>
</comment>
<dbReference type="PANTHER" id="PTHR13195:SF0">
    <property type="entry name" value="PSEUDOURIDYLATE SYNTHASE TRUB2, MITOCHONDRIAL"/>
    <property type="match status" value="1"/>
</dbReference>
<dbReference type="EMBL" id="BEZZ01003541">
    <property type="protein sequence ID" value="GCC19974.1"/>
    <property type="molecule type" value="Genomic_DNA"/>
</dbReference>
<comment type="similarity">
    <text evidence="1">Belongs to the pseudouridine synthase TruB family.</text>
</comment>